<dbReference type="AlphaFoldDB" id="A0A094YMR8"/>
<protein>
    <submittedName>
        <fullName evidence="2">TPR repeat containing domain</fullName>
    </submittedName>
</protein>
<accession>A0A094YMR8</accession>
<dbReference type="PATRIC" id="fig|104102.7.peg.2213"/>
<dbReference type="Proteomes" id="UP000029448">
    <property type="component" value="Unassembled WGS sequence"/>
</dbReference>
<feature type="chain" id="PRO_5001905813" evidence="1">
    <location>
        <begin position="26"/>
        <end position="411"/>
    </location>
</feature>
<dbReference type="EMBL" id="JOKM01000075">
    <property type="protein sequence ID" value="KGB22657.1"/>
    <property type="molecule type" value="Genomic_DNA"/>
</dbReference>
<dbReference type="Gene3D" id="1.25.40.10">
    <property type="entry name" value="Tetratricopeptide repeat domain"/>
    <property type="match status" value="1"/>
</dbReference>
<evidence type="ECO:0000256" key="1">
    <source>
        <dbReference type="SAM" id="SignalP"/>
    </source>
</evidence>
<name>A0A094YMR8_9PROT</name>
<organism evidence="2 3">
    <name type="scientific">Acetobacter tropicalis</name>
    <dbReference type="NCBI Taxonomy" id="104102"/>
    <lineage>
        <taxon>Bacteria</taxon>
        <taxon>Pseudomonadati</taxon>
        <taxon>Pseudomonadota</taxon>
        <taxon>Alphaproteobacteria</taxon>
        <taxon>Acetobacterales</taxon>
        <taxon>Acetobacteraceae</taxon>
        <taxon>Acetobacter</taxon>
    </lineage>
</organism>
<feature type="signal peptide" evidence="1">
    <location>
        <begin position="1"/>
        <end position="25"/>
    </location>
</feature>
<sequence length="411" mass="44122">MSSHLLRISLFASVAFAFAQPLAHAADTLGADVGKALTQAQSALAAHNYPKAMAAVDAADAVKSKSDYESYTITQMRAAVATQAGNLDAATAAYDKLIASPRTPKDTKHQMLMSEATMAYTAKDYPRAVKAIERYQKEVGPNATMGTLLAQSYYLQKDYPNTVRVLKEQIDAEVKAKKAPAESQLQMLAASASAMKDSTTSTHAYVLLATYYPKKEYWDLLLHELIVNAKIPPALQLDVYRIRLAAGNVTQSRDFMEMTEIAMQNGMPQLALDLMNDGYKANVLGQGAEAPRQARLKALVEKTVADKKASVAADEAAALKAKTGDDLLKVGYNYVTFGQADKGLDLMQQAITKGVSDVNIARLHLGLAQMQAGKKGAAIATLKTVDGDTGAHDIAQLWVLKLSPAPVAAKK</sequence>
<comment type="caution">
    <text evidence="2">The sequence shown here is derived from an EMBL/GenBank/DDBJ whole genome shotgun (WGS) entry which is preliminary data.</text>
</comment>
<dbReference type="STRING" id="104102.AtDm6_2238"/>
<evidence type="ECO:0000313" key="3">
    <source>
        <dbReference type="Proteomes" id="UP000029448"/>
    </source>
</evidence>
<keyword evidence="3" id="KW-1185">Reference proteome</keyword>
<dbReference type="InterPro" id="IPR011990">
    <property type="entry name" value="TPR-like_helical_dom_sf"/>
</dbReference>
<proteinExistence type="predicted"/>
<dbReference type="SUPFAM" id="SSF48452">
    <property type="entry name" value="TPR-like"/>
    <property type="match status" value="1"/>
</dbReference>
<reference evidence="2 3" key="1">
    <citation type="submission" date="2014-06" db="EMBL/GenBank/DDBJ databases">
        <title>Functional and comparative genomic analyses of the Drosophila gut microbiota identify candidate symbiosis factors.</title>
        <authorList>
            <person name="Newell P.D."/>
            <person name="Chaston J.M."/>
            <person name="Douglas A.E."/>
        </authorList>
    </citation>
    <scope>NUCLEOTIDE SEQUENCE [LARGE SCALE GENOMIC DNA]</scope>
    <source>
        <strain evidence="2 3">DmCS_006</strain>
    </source>
</reference>
<dbReference type="RefSeq" id="WP_035380681.1">
    <property type="nucleotide sequence ID" value="NZ_JACAOJ010000001.1"/>
</dbReference>
<keyword evidence="1" id="KW-0732">Signal</keyword>
<dbReference type="GeneID" id="89478132"/>
<dbReference type="Pfam" id="PF13432">
    <property type="entry name" value="TPR_16"/>
    <property type="match status" value="1"/>
</dbReference>
<gene>
    <name evidence="2" type="ORF">AtDm6_2238</name>
</gene>
<evidence type="ECO:0000313" key="2">
    <source>
        <dbReference type="EMBL" id="KGB22657.1"/>
    </source>
</evidence>